<dbReference type="PRINTS" id="PR00337">
    <property type="entry name" value="LEUILEVALBP"/>
</dbReference>
<dbReference type="GO" id="GO:0006865">
    <property type="term" value="P:amino acid transport"/>
    <property type="evidence" value="ECO:0007669"/>
    <property type="project" value="InterPro"/>
</dbReference>
<dbReference type="Gene3D" id="3.40.50.2300">
    <property type="match status" value="2"/>
</dbReference>
<dbReference type="Pfam" id="PF13433">
    <property type="entry name" value="Peripla_BP_5"/>
    <property type="match status" value="1"/>
</dbReference>
<reference evidence="2 3" key="1">
    <citation type="submission" date="2018-06" db="EMBL/GenBank/DDBJ databases">
        <title>Comparative genomics of Brasilonema spp. strains.</title>
        <authorList>
            <person name="Alvarenga D.O."/>
            <person name="Fiore M.F."/>
            <person name="Varani A.M."/>
        </authorList>
    </citation>
    <scope>NUCLEOTIDE SEQUENCE [LARGE SCALE GENOMIC DNA]</scope>
    <source>
        <strain evidence="2 3">CENA114</strain>
    </source>
</reference>
<evidence type="ECO:0000313" key="2">
    <source>
        <dbReference type="EMBL" id="QDL11476.1"/>
    </source>
</evidence>
<organism evidence="2 3">
    <name type="scientific">Brasilonema sennae CENA114</name>
    <dbReference type="NCBI Taxonomy" id="415709"/>
    <lineage>
        <taxon>Bacteria</taxon>
        <taxon>Bacillati</taxon>
        <taxon>Cyanobacteriota</taxon>
        <taxon>Cyanophyceae</taxon>
        <taxon>Nostocales</taxon>
        <taxon>Scytonemataceae</taxon>
        <taxon>Brasilonema</taxon>
        <taxon>Bromeliae group (in: Brasilonema)</taxon>
    </lineage>
</organism>
<dbReference type="RefSeq" id="WP_171977784.1">
    <property type="nucleotide sequence ID" value="NZ_CAWOXK010000001.1"/>
</dbReference>
<dbReference type="PANTHER" id="PTHR47628:SF1">
    <property type="entry name" value="ALIPHATIC AMIDASE EXPRESSION-REGULATING PROTEIN"/>
    <property type="match status" value="1"/>
</dbReference>
<dbReference type="InterPro" id="IPR000709">
    <property type="entry name" value="Leu_Ile_Val-bd"/>
</dbReference>
<dbReference type="EMBL" id="CP030118">
    <property type="protein sequence ID" value="QDL11476.1"/>
    <property type="molecule type" value="Genomic_DNA"/>
</dbReference>
<keyword evidence="3" id="KW-1185">Reference proteome</keyword>
<feature type="chain" id="PRO_5032804832" evidence="1">
    <location>
        <begin position="27"/>
        <end position="438"/>
    </location>
</feature>
<sequence length="438" mass="47910">MSRQFNRRRFLIYSSASIGSSILLKACANNTPTATNSPATSSNASPVAAANSETIKVGVLHSLSGTMAISEKSVVDAEKLAIKEINANGGVLGKQIEAIIEDGASNWDTFREKATKLIDQDKVAVVFGCWTSASRKNVKPVFESKDHMLWYPVQYEGQECSKNIFYTGAAPNQQIEPSVDWLLKNKGKEFFLVGSDYVFPRTANNIIKAQLEALSRKTVGEDYLPLGNTEVTPIITKIKQALPNGGVIYNTLNGDSNVAFFKQLKGAGLTPDKYPSMSVSIAEEEVKAIGVEYLKGHYAAWNYFQTVDTPANKKFVAAFKQEYGADRVTNDPMEAAYIAVYLWKQAVEKAGSPDLAKVRAAAYGQTIDAPEGKVTVNANHHISKVVRIGQVRDDGLFNIIYTTPAPVEPVPWNQFVKETKGFACDWSDPAKGGKYKKV</sequence>
<dbReference type="KEGG" id="bsen:DP114_29450"/>
<name>A0A856MQY8_9CYAN</name>
<evidence type="ECO:0000256" key="1">
    <source>
        <dbReference type="SAM" id="SignalP"/>
    </source>
</evidence>
<keyword evidence="1" id="KW-0732">Signal</keyword>
<dbReference type="CDD" id="cd06355">
    <property type="entry name" value="PBP1_FmdD-like"/>
    <property type="match status" value="1"/>
</dbReference>
<dbReference type="NCBIfam" id="TIGR03407">
    <property type="entry name" value="urea_ABC_UrtA"/>
    <property type="match status" value="1"/>
</dbReference>
<dbReference type="PANTHER" id="PTHR47628">
    <property type="match status" value="1"/>
</dbReference>
<dbReference type="AlphaFoldDB" id="A0A856MQY8"/>
<dbReference type="Proteomes" id="UP000503129">
    <property type="component" value="Chromosome"/>
</dbReference>
<dbReference type="InterPro" id="IPR017777">
    <property type="entry name" value="ABC_urea-bd_UrtA"/>
</dbReference>
<gene>
    <name evidence="2" type="primary">urtA</name>
    <name evidence="2" type="ORF">DP114_29450</name>
</gene>
<evidence type="ECO:0000313" key="3">
    <source>
        <dbReference type="Proteomes" id="UP000503129"/>
    </source>
</evidence>
<feature type="signal peptide" evidence="1">
    <location>
        <begin position="1"/>
        <end position="26"/>
    </location>
</feature>
<accession>A0A856MQY8</accession>
<protein>
    <submittedName>
        <fullName evidence="2">Urea ABC transporter substrate-binding protein</fullName>
    </submittedName>
</protein>
<dbReference type="SUPFAM" id="SSF53822">
    <property type="entry name" value="Periplasmic binding protein-like I"/>
    <property type="match status" value="1"/>
</dbReference>
<proteinExistence type="predicted"/>
<dbReference type="InterPro" id="IPR028082">
    <property type="entry name" value="Peripla_BP_I"/>
</dbReference>